<keyword evidence="1" id="KW-0695">RNA-directed DNA polymerase</keyword>
<keyword evidence="1" id="KW-0808">Transferase</keyword>
<name>A0AAD7PJG2_QUISA</name>
<dbReference type="Proteomes" id="UP001163823">
    <property type="component" value="Chromosome 9"/>
</dbReference>
<proteinExistence type="predicted"/>
<comment type="caution">
    <text evidence="1">The sequence shown here is derived from an EMBL/GenBank/DDBJ whole genome shotgun (WGS) entry which is preliminary data.</text>
</comment>
<keyword evidence="1" id="KW-0548">Nucleotidyltransferase</keyword>
<dbReference type="EMBL" id="JARAOO010000009">
    <property type="protein sequence ID" value="KAJ7957432.1"/>
    <property type="molecule type" value="Genomic_DNA"/>
</dbReference>
<sequence length="140" mass="15699">MPFCTAGLDVVISIFALNQFPFKVSSNLALCHFDTIPSERDIAEIAFLLWYIWKARNDKKFNGISWDVSQVIKPAAYYRNEFRISLEDGEDSRPSTNLVSEANMLWKASSGGTIKINYDAAVDCAHNRGSVGFVARNREG</sequence>
<dbReference type="KEGG" id="qsa:O6P43_023740"/>
<reference evidence="1" key="1">
    <citation type="journal article" date="2023" name="Science">
        <title>Elucidation of the pathway for biosynthesis of saponin adjuvants from the soapbark tree.</title>
        <authorList>
            <person name="Reed J."/>
            <person name="Orme A."/>
            <person name="El-Demerdash A."/>
            <person name="Owen C."/>
            <person name="Martin L.B.B."/>
            <person name="Misra R.C."/>
            <person name="Kikuchi S."/>
            <person name="Rejzek M."/>
            <person name="Martin A.C."/>
            <person name="Harkess A."/>
            <person name="Leebens-Mack J."/>
            <person name="Louveau T."/>
            <person name="Stephenson M.J."/>
            <person name="Osbourn A."/>
        </authorList>
    </citation>
    <scope>NUCLEOTIDE SEQUENCE</scope>
    <source>
        <strain evidence="1">S10</strain>
    </source>
</reference>
<dbReference type="GO" id="GO:0003964">
    <property type="term" value="F:RNA-directed DNA polymerase activity"/>
    <property type="evidence" value="ECO:0007669"/>
    <property type="project" value="UniProtKB-KW"/>
</dbReference>
<keyword evidence="2" id="KW-1185">Reference proteome</keyword>
<evidence type="ECO:0000313" key="1">
    <source>
        <dbReference type="EMBL" id="KAJ7957432.1"/>
    </source>
</evidence>
<accession>A0AAD7PJG2</accession>
<organism evidence="1 2">
    <name type="scientific">Quillaja saponaria</name>
    <name type="common">Soap bark tree</name>
    <dbReference type="NCBI Taxonomy" id="32244"/>
    <lineage>
        <taxon>Eukaryota</taxon>
        <taxon>Viridiplantae</taxon>
        <taxon>Streptophyta</taxon>
        <taxon>Embryophyta</taxon>
        <taxon>Tracheophyta</taxon>
        <taxon>Spermatophyta</taxon>
        <taxon>Magnoliopsida</taxon>
        <taxon>eudicotyledons</taxon>
        <taxon>Gunneridae</taxon>
        <taxon>Pentapetalae</taxon>
        <taxon>rosids</taxon>
        <taxon>fabids</taxon>
        <taxon>Fabales</taxon>
        <taxon>Quillajaceae</taxon>
        <taxon>Quillaja</taxon>
    </lineage>
</organism>
<protein>
    <submittedName>
        <fullName evidence="1">Reverse transcriptase zinc-binding domain</fullName>
    </submittedName>
</protein>
<dbReference type="AlphaFoldDB" id="A0AAD7PJG2"/>
<gene>
    <name evidence="1" type="ORF">O6P43_023740</name>
</gene>
<evidence type="ECO:0000313" key="2">
    <source>
        <dbReference type="Proteomes" id="UP001163823"/>
    </source>
</evidence>